<sequence>MTTGSGPARPPDHATLAERQAALVRALVAGAAIPAGFDVDAVAAAAEALLHKRAREAAHRFPLLVRACDGDFPARFTAWAREHPKTTTSADAAAFAAAEGIDWIAAPRRRGVTRWFRRHRAGGRGAR</sequence>
<gene>
    <name evidence="2" type="ORF">ABZ507_01345</name>
</gene>
<feature type="domain" description="SCO6045-like C-terminal" evidence="1">
    <location>
        <begin position="17"/>
        <end position="98"/>
    </location>
</feature>
<dbReference type="Proteomes" id="UP001550535">
    <property type="component" value="Unassembled WGS sequence"/>
</dbReference>
<name>A0ABV2X3H4_9NOCA</name>
<evidence type="ECO:0000259" key="1">
    <source>
        <dbReference type="Pfam" id="PF26136"/>
    </source>
</evidence>
<evidence type="ECO:0000313" key="3">
    <source>
        <dbReference type="Proteomes" id="UP001550535"/>
    </source>
</evidence>
<dbReference type="RefSeq" id="WP_357801382.1">
    <property type="nucleotide sequence ID" value="NZ_JBEYBM010000001.1"/>
</dbReference>
<evidence type="ECO:0000313" key="2">
    <source>
        <dbReference type="EMBL" id="MEU2120449.1"/>
    </source>
</evidence>
<protein>
    <recommendedName>
        <fullName evidence="1">SCO6045-like C-terminal domain-containing protein</fullName>
    </recommendedName>
</protein>
<organism evidence="2 3">
    <name type="scientific">Nocardia niwae</name>
    <dbReference type="NCBI Taxonomy" id="626084"/>
    <lineage>
        <taxon>Bacteria</taxon>
        <taxon>Bacillati</taxon>
        <taxon>Actinomycetota</taxon>
        <taxon>Actinomycetes</taxon>
        <taxon>Mycobacteriales</taxon>
        <taxon>Nocardiaceae</taxon>
        <taxon>Nocardia</taxon>
    </lineage>
</organism>
<dbReference type="Pfam" id="PF26136">
    <property type="entry name" value="SCO6045_C"/>
    <property type="match status" value="1"/>
</dbReference>
<dbReference type="EMBL" id="JBEYBR010000002">
    <property type="protein sequence ID" value="MEU2120449.1"/>
    <property type="molecule type" value="Genomic_DNA"/>
</dbReference>
<dbReference type="InterPro" id="IPR058711">
    <property type="entry name" value="SCO6045-like_C"/>
</dbReference>
<accession>A0ABV2X3H4</accession>
<comment type="caution">
    <text evidence="2">The sequence shown here is derived from an EMBL/GenBank/DDBJ whole genome shotgun (WGS) entry which is preliminary data.</text>
</comment>
<reference evidence="2 3" key="1">
    <citation type="submission" date="2024-06" db="EMBL/GenBank/DDBJ databases">
        <title>The Natural Products Discovery Center: Release of the First 8490 Sequenced Strains for Exploring Actinobacteria Biosynthetic Diversity.</title>
        <authorList>
            <person name="Kalkreuter E."/>
            <person name="Kautsar S.A."/>
            <person name="Yang D."/>
            <person name="Bader C.D."/>
            <person name="Teijaro C.N."/>
            <person name="Fluegel L."/>
            <person name="Davis C.M."/>
            <person name="Simpson J.R."/>
            <person name="Lauterbach L."/>
            <person name="Steele A.D."/>
            <person name="Gui C."/>
            <person name="Meng S."/>
            <person name="Li G."/>
            <person name="Viehrig K."/>
            <person name="Ye F."/>
            <person name="Su P."/>
            <person name="Kiefer A.F."/>
            <person name="Nichols A."/>
            <person name="Cepeda A.J."/>
            <person name="Yan W."/>
            <person name="Fan B."/>
            <person name="Jiang Y."/>
            <person name="Adhikari A."/>
            <person name="Zheng C.-J."/>
            <person name="Schuster L."/>
            <person name="Cowan T.M."/>
            <person name="Smanski M.J."/>
            <person name="Chevrette M.G."/>
            <person name="De Carvalho L.P.S."/>
            <person name="Shen B."/>
        </authorList>
    </citation>
    <scope>NUCLEOTIDE SEQUENCE [LARGE SCALE GENOMIC DNA]</scope>
    <source>
        <strain evidence="2 3">NPDC019434</strain>
    </source>
</reference>
<proteinExistence type="predicted"/>
<keyword evidence="3" id="KW-1185">Reference proteome</keyword>